<dbReference type="SUPFAM" id="SSF54001">
    <property type="entry name" value="Cysteine proteinases"/>
    <property type="match status" value="1"/>
</dbReference>
<dbReference type="Pfam" id="PF00443">
    <property type="entry name" value="UCH"/>
    <property type="match status" value="1"/>
</dbReference>
<feature type="region of interest" description="Disordered" evidence="8">
    <location>
        <begin position="490"/>
        <end position="513"/>
    </location>
</feature>
<dbReference type="Proteomes" id="UP000740926">
    <property type="component" value="Unassembled WGS sequence"/>
</dbReference>
<keyword evidence="4 7" id="KW-0833">Ubl conjugation pathway</keyword>
<organism evidence="10 11">
    <name type="scientific">Rhizopus delemar</name>
    <dbReference type="NCBI Taxonomy" id="936053"/>
    <lineage>
        <taxon>Eukaryota</taxon>
        <taxon>Fungi</taxon>
        <taxon>Fungi incertae sedis</taxon>
        <taxon>Mucoromycota</taxon>
        <taxon>Mucoromycotina</taxon>
        <taxon>Mucoromycetes</taxon>
        <taxon>Mucorales</taxon>
        <taxon>Mucorineae</taxon>
        <taxon>Rhizopodaceae</taxon>
        <taxon>Rhizopus</taxon>
    </lineage>
</organism>
<dbReference type="SUPFAM" id="SSF52821">
    <property type="entry name" value="Rhodanese/Cell cycle control phosphatase"/>
    <property type="match status" value="1"/>
</dbReference>
<dbReference type="InterPro" id="IPR018200">
    <property type="entry name" value="USP_CS"/>
</dbReference>
<name>A0A9P6Z4G0_9FUNG</name>
<dbReference type="GO" id="GO:0016579">
    <property type="term" value="P:protein deubiquitination"/>
    <property type="evidence" value="ECO:0007669"/>
    <property type="project" value="InterPro"/>
</dbReference>
<dbReference type="Gene3D" id="3.90.70.10">
    <property type="entry name" value="Cysteine proteinases"/>
    <property type="match status" value="1"/>
</dbReference>
<evidence type="ECO:0000256" key="1">
    <source>
        <dbReference type="ARBA" id="ARBA00000707"/>
    </source>
</evidence>
<dbReference type="GO" id="GO:0006508">
    <property type="term" value="P:proteolysis"/>
    <property type="evidence" value="ECO:0007669"/>
    <property type="project" value="UniProtKB-KW"/>
</dbReference>
<dbReference type="Gene3D" id="1.20.58.80">
    <property type="entry name" value="Phosphotransferase system, lactose/cellobiose-type IIA subunit"/>
    <property type="match status" value="1"/>
</dbReference>
<dbReference type="InterPro" id="IPR001394">
    <property type="entry name" value="Peptidase_C19_UCH"/>
</dbReference>
<comment type="caution">
    <text evidence="10">The sequence shown here is derived from an EMBL/GenBank/DDBJ whole genome shotgun (WGS) entry which is preliminary data.</text>
</comment>
<dbReference type="InterPro" id="IPR038765">
    <property type="entry name" value="Papain-like_cys_pep_sf"/>
</dbReference>
<dbReference type="CDD" id="cd02674">
    <property type="entry name" value="Peptidase_C19R"/>
    <property type="match status" value="1"/>
</dbReference>
<dbReference type="InterPro" id="IPR050185">
    <property type="entry name" value="Ub_carboxyl-term_hydrolase"/>
</dbReference>
<dbReference type="PANTHER" id="PTHR21646:SF95">
    <property type="entry name" value="UBIQUITIN CARBOXYL-TERMINAL HYDROLASE 4-RELATED"/>
    <property type="match status" value="1"/>
</dbReference>
<dbReference type="InterPro" id="IPR036873">
    <property type="entry name" value="Rhodanese-like_dom_sf"/>
</dbReference>
<dbReference type="InterPro" id="IPR028889">
    <property type="entry name" value="USP"/>
</dbReference>
<dbReference type="EMBL" id="JAANIU010000728">
    <property type="protein sequence ID" value="KAG1570477.1"/>
    <property type="molecule type" value="Genomic_DNA"/>
</dbReference>
<dbReference type="PROSITE" id="PS50235">
    <property type="entry name" value="USP_3"/>
    <property type="match status" value="1"/>
</dbReference>
<dbReference type="PROSITE" id="PS00973">
    <property type="entry name" value="USP_2"/>
    <property type="match status" value="1"/>
</dbReference>
<dbReference type="AlphaFoldDB" id="A0A9P6Z4G0"/>
<evidence type="ECO:0000256" key="7">
    <source>
        <dbReference type="RuleBase" id="RU366025"/>
    </source>
</evidence>
<evidence type="ECO:0000259" key="9">
    <source>
        <dbReference type="PROSITE" id="PS50235"/>
    </source>
</evidence>
<accession>A0A9P6Z4G0</accession>
<proteinExistence type="inferred from homology"/>
<evidence type="ECO:0000256" key="8">
    <source>
        <dbReference type="SAM" id="MobiDB-lite"/>
    </source>
</evidence>
<reference evidence="10 11" key="1">
    <citation type="journal article" date="2020" name="Microb. Genom.">
        <title>Genetic diversity of clinical and environmental Mucorales isolates obtained from an investigation of mucormycosis cases among solid organ transplant recipients.</title>
        <authorList>
            <person name="Nguyen M.H."/>
            <person name="Kaul D."/>
            <person name="Muto C."/>
            <person name="Cheng S.J."/>
            <person name="Richter R.A."/>
            <person name="Bruno V.M."/>
            <person name="Liu G."/>
            <person name="Beyhan S."/>
            <person name="Sundermann A.J."/>
            <person name="Mounaud S."/>
            <person name="Pasculle A.W."/>
            <person name="Nierman W.C."/>
            <person name="Driscoll E."/>
            <person name="Cumbie R."/>
            <person name="Clancy C.J."/>
            <person name="Dupont C.L."/>
        </authorList>
    </citation>
    <scope>NUCLEOTIDE SEQUENCE [LARGE SCALE GENOMIC DNA]</scope>
    <source>
        <strain evidence="10 11">GL24</strain>
    </source>
</reference>
<dbReference type="InterPro" id="IPR015063">
    <property type="entry name" value="USP8_dimer"/>
</dbReference>
<dbReference type="EC" id="3.4.19.12" evidence="7"/>
<comment type="catalytic activity">
    <reaction evidence="1 7">
        <text>Thiol-dependent hydrolysis of ester, thioester, amide, peptide and isopeptide bonds formed by the C-terminal Gly of ubiquitin (a 76-residue protein attached to proteins as an intracellular targeting signal).</text>
        <dbReference type="EC" id="3.4.19.12"/>
    </reaction>
</comment>
<gene>
    <name evidence="10" type="ORF">G6F50_005454</name>
</gene>
<evidence type="ECO:0000256" key="3">
    <source>
        <dbReference type="ARBA" id="ARBA00022670"/>
    </source>
</evidence>
<evidence type="ECO:0000313" key="11">
    <source>
        <dbReference type="Proteomes" id="UP000740926"/>
    </source>
</evidence>
<evidence type="ECO:0000256" key="4">
    <source>
        <dbReference type="ARBA" id="ARBA00022786"/>
    </source>
</evidence>
<dbReference type="Pfam" id="PF08969">
    <property type="entry name" value="USP8_dimer"/>
    <property type="match status" value="1"/>
</dbReference>
<comment type="similarity">
    <text evidence="2 7">Belongs to the peptidase C19 family.</text>
</comment>
<evidence type="ECO:0000313" key="10">
    <source>
        <dbReference type="EMBL" id="KAG1570477.1"/>
    </source>
</evidence>
<dbReference type="PANTHER" id="PTHR21646">
    <property type="entry name" value="UBIQUITIN CARBOXYL-TERMINAL HYDROLASE"/>
    <property type="match status" value="1"/>
</dbReference>
<dbReference type="PROSITE" id="PS00972">
    <property type="entry name" value="USP_1"/>
    <property type="match status" value="1"/>
</dbReference>
<feature type="region of interest" description="Disordered" evidence="8">
    <location>
        <begin position="171"/>
        <end position="193"/>
    </location>
</feature>
<keyword evidence="3 7" id="KW-0645">Protease</keyword>
<sequence length="902" mass="103090">MSASYNVEYNTQIQNPQQFVSSVAELKRRAFVDRSQIENYDIKNWISSVVQLYEQGDAALLNNDLENAYVAYMKGSTIMIEIIKFHSNYLKIRMDSIHVQLRKRTDEEILILLKDLAMKIDAWHSYQQQLQQMSTYCYNNYTPYPVYSYHDPYSINVQDSSSTVIRQNISSQSPLRQTMPSSQPMTVSASSHDPSVKLNVSNNVIDLPLWTHHTFPKSITIEPLDLASRIQSQQNPPSILLVDVRNRERFSSGCIQHKWIIQIEPSVLHINTSVRHVEESLLNNPNIEQRLFAERHRFDLIVYYDQMSRDVDATNIPMYTIKRILESHQLRRPPMMLVGGFDAWQAFIGERGIYKFSAVNNKEKKNWFKSNASTSSVGTNESSSNSVYDYFTGKNETQQKLYLPISKPQPLPTAPRRESTTTRYPELMVSGPTIPFKNQVEPSQNHVTELRPVPPAQAKLQRRRTFIDNPFNGFTTTTSKLYDVPPVPTTNVASTSSKAAPLPSTKESSGSRPFTLGDFHHTSTSNIHQIPSSVFSQQGALIVVGTTGLKNLGNTCYMNSIIQCLSGTLPFARYFISGVFRQHVNRTNKLGTGGILTEKFADLLRAIWNENYNFVSPMSFREAIIRFAPRFSGTDQHDSQEFLTFLLDGIHEDVNLASHNHSGHLPTMTKQEELEFEKLPDWQASAMAWERYLSRNTSIVVSLFQGQYRSRLTCSSCKHTSTTYTPFMSLSLPIPAKSRLKISNVTLYQCLDYFVKEEVLEKDDAWMCPKCGKKRKATKQLMISRLPDVLLIHLKRFSADGLFKNKLDVMVKYPIKGLDLYNYVSRFIPPRPPSSSTSLAQDRTLSTYDLYAVSNHYGSLSGGHYTAYVKDGHRNIWHYFDDSKFSTCDESKVVVKYLINQK</sequence>
<evidence type="ECO:0000256" key="6">
    <source>
        <dbReference type="ARBA" id="ARBA00022807"/>
    </source>
</evidence>
<keyword evidence="5 7" id="KW-0378">Hydrolase</keyword>
<dbReference type="GO" id="GO:0004843">
    <property type="term" value="F:cysteine-type deubiquitinase activity"/>
    <property type="evidence" value="ECO:0007669"/>
    <property type="project" value="UniProtKB-UniRule"/>
</dbReference>
<dbReference type="SUPFAM" id="SSF140856">
    <property type="entry name" value="USP8 N-terminal domain-like"/>
    <property type="match status" value="1"/>
</dbReference>
<evidence type="ECO:0000256" key="2">
    <source>
        <dbReference type="ARBA" id="ARBA00009085"/>
    </source>
</evidence>
<protein>
    <recommendedName>
        <fullName evidence="7">Ubiquitin carboxyl-terminal hydrolase</fullName>
        <ecNumber evidence="7">3.4.19.12</ecNumber>
    </recommendedName>
</protein>
<keyword evidence="11" id="KW-1185">Reference proteome</keyword>
<feature type="domain" description="USP" evidence="9">
    <location>
        <begin position="547"/>
        <end position="902"/>
    </location>
</feature>
<keyword evidence="6 7" id="KW-0788">Thiol protease</keyword>
<evidence type="ECO:0000256" key="5">
    <source>
        <dbReference type="ARBA" id="ARBA00022801"/>
    </source>
</evidence>
<dbReference type="Gene3D" id="3.40.250.10">
    <property type="entry name" value="Rhodanese-like domain"/>
    <property type="match status" value="1"/>
</dbReference>